<evidence type="ECO:0000256" key="1">
    <source>
        <dbReference type="ARBA" id="ARBA00023224"/>
    </source>
</evidence>
<dbReference type="GO" id="GO:0007165">
    <property type="term" value="P:signal transduction"/>
    <property type="evidence" value="ECO:0007669"/>
    <property type="project" value="UniProtKB-KW"/>
</dbReference>
<dbReference type="PANTHER" id="PTHR32089:SF112">
    <property type="entry name" value="LYSOZYME-LIKE PROTEIN-RELATED"/>
    <property type="match status" value="1"/>
</dbReference>
<dbReference type="Pfam" id="PF00015">
    <property type="entry name" value="MCPsignal"/>
    <property type="match status" value="1"/>
</dbReference>
<dbReference type="EMBL" id="CP012502">
    <property type="protein sequence ID" value="AOM83779.1"/>
    <property type="molecule type" value="Genomic_DNA"/>
</dbReference>
<keyword evidence="5" id="KW-1185">Reference proteome</keyword>
<dbReference type="Gene3D" id="1.10.287.950">
    <property type="entry name" value="Methyl-accepting chemotaxis protein"/>
    <property type="match status" value="1"/>
</dbReference>
<evidence type="ECO:0000313" key="5">
    <source>
        <dbReference type="Proteomes" id="UP000094463"/>
    </source>
</evidence>
<evidence type="ECO:0000313" key="4">
    <source>
        <dbReference type="EMBL" id="AOM83779.1"/>
    </source>
</evidence>
<accession>A0A1D7QXP9</accession>
<dbReference type="SMART" id="SM00283">
    <property type="entry name" value="MA"/>
    <property type="match status" value="1"/>
</dbReference>
<dbReference type="PATRIC" id="fig|632773.3.peg.2547"/>
<dbReference type="Proteomes" id="UP000094463">
    <property type="component" value="Chromosome"/>
</dbReference>
<name>A0A1D7QXP9_9BACI</name>
<dbReference type="RefSeq" id="WP_069365726.1">
    <property type="nucleotide sequence ID" value="NZ_CP012502.1"/>
</dbReference>
<sequence length="280" mass="30694">MNTETKTNDTIHPKLKSFLDVLPLLHKVLPDVGMGVTDRSAWLAYYPGTKIDIRAEQGRAIDPKEPLADCIENSRFIKDEVPEAFFGVSFTGLAAPVMEDGEVIGALAIQMQEYNERELRRISDQIAGSLTNANEQVGAISESAGGLAKSSNALLLQSNEAAESMKNTDEVLEFIRKIASRTNILGLNASIEAARAGEYGQGFNIVAKEIRKLSQETLDSTEKIEKTLSGLRQSIDEIQSVVEQVVKTGKEQATSTEELAKFISEIEQMSQGLKKYAKEI</sequence>
<dbReference type="KEGG" id="bbev:BBEV_2439"/>
<dbReference type="OrthoDB" id="9807021at2"/>
<organism evidence="4 5">
    <name type="scientific">Salisediminibacterium beveridgei</name>
    <dbReference type="NCBI Taxonomy" id="632773"/>
    <lineage>
        <taxon>Bacteria</taxon>
        <taxon>Bacillati</taxon>
        <taxon>Bacillota</taxon>
        <taxon>Bacilli</taxon>
        <taxon>Bacillales</taxon>
        <taxon>Bacillaceae</taxon>
        <taxon>Salisediminibacterium</taxon>
    </lineage>
</organism>
<dbReference type="PROSITE" id="PS50111">
    <property type="entry name" value="CHEMOTAXIS_TRANSDUC_2"/>
    <property type="match status" value="1"/>
</dbReference>
<evidence type="ECO:0000256" key="2">
    <source>
        <dbReference type="PROSITE-ProRule" id="PRU00284"/>
    </source>
</evidence>
<dbReference type="InterPro" id="IPR004089">
    <property type="entry name" value="MCPsignal_dom"/>
</dbReference>
<proteinExistence type="predicted"/>
<dbReference type="GO" id="GO:0016020">
    <property type="term" value="C:membrane"/>
    <property type="evidence" value="ECO:0007669"/>
    <property type="project" value="InterPro"/>
</dbReference>
<gene>
    <name evidence="4" type="ORF">BBEV_2439</name>
</gene>
<reference evidence="4 5" key="1">
    <citation type="submission" date="2015-08" db="EMBL/GenBank/DDBJ databases">
        <title>The complete genome sequence of Bacillus beveridgei MLTeJB.</title>
        <authorList>
            <person name="Hanson T.E."/>
            <person name="Mesa C."/>
            <person name="Basesman S.M."/>
            <person name="Oremland R.S."/>
        </authorList>
    </citation>
    <scope>NUCLEOTIDE SEQUENCE [LARGE SCALE GENOMIC DNA]</scope>
    <source>
        <strain evidence="4 5">MLTeJB</strain>
    </source>
</reference>
<dbReference type="STRING" id="632773.BBEV_2439"/>
<dbReference type="AlphaFoldDB" id="A0A1D7QXP9"/>
<dbReference type="SUPFAM" id="SSF58104">
    <property type="entry name" value="Methyl-accepting chemotaxis protein (MCP) signaling domain"/>
    <property type="match status" value="1"/>
</dbReference>
<feature type="domain" description="Methyl-accepting transducer" evidence="3">
    <location>
        <begin position="118"/>
        <end position="280"/>
    </location>
</feature>
<protein>
    <submittedName>
        <fullName evidence="4">Methyl-accepting chemotaxis protein</fullName>
    </submittedName>
</protein>
<keyword evidence="1 2" id="KW-0807">Transducer</keyword>
<evidence type="ECO:0000259" key="3">
    <source>
        <dbReference type="PROSITE" id="PS50111"/>
    </source>
</evidence>
<dbReference type="PANTHER" id="PTHR32089">
    <property type="entry name" value="METHYL-ACCEPTING CHEMOTAXIS PROTEIN MCPB"/>
    <property type="match status" value="1"/>
</dbReference>